<evidence type="ECO:0000313" key="3">
    <source>
        <dbReference type="EMBL" id="TVU83605.1"/>
    </source>
</evidence>
<gene>
    <name evidence="3" type="ORF">FQP85_10535</name>
</gene>
<protein>
    <submittedName>
        <fullName evidence="3">BON domain-containing protein</fullName>
    </submittedName>
</protein>
<feature type="chain" id="PRO_5046760735" evidence="1">
    <location>
        <begin position="28"/>
        <end position="109"/>
    </location>
</feature>
<dbReference type="InterPro" id="IPR007055">
    <property type="entry name" value="BON_dom"/>
</dbReference>
<sequence>MDRFKLTVSLVSLCCVFLLACATQVSAATSTIMISSVSPQPTLQQTIIHKLRSNPNLNLSQLRVHVDGNKVAIYGLTETGFERALAQKFLENTQGVAIIENKMQVKVAR</sequence>
<evidence type="ECO:0000259" key="2">
    <source>
        <dbReference type="PROSITE" id="PS50914"/>
    </source>
</evidence>
<feature type="domain" description="BON" evidence="2">
    <location>
        <begin position="39"/>
        <end position="107"/>
    </location>
</feature>
<feature type="signal peptide" evidence="1">
    <location>
        <begin position="1"/>
        <end position="27"/>
    </location>
</feature>
<organism evidence="3 4">
    <name type="scientific">Pseudoalteromonas neustonica</name>
    <dbReference type="NCBI Taxonomy" id="1840331"/>
    <lineage>
        <taxon>Bacteria</taxon>
        <taxon>Pseudomonadati</taxon>
        <taxon>Pseudomonadota</taxon>
        <taxon>Gammaproteobacteria</taxon>
        <taxon>Alteromonadales</taxon>
        <taxon>Pseudoalteromonadaceae</taxon>
        <taxon>Pseudoalteromonas</taxon>
    </lineage>
</organism>
<keyword evidence="1" id="KW-0732">Signal</keyword>
<keyword evidence="4" id="KW-1185">Reference proteome</keyword>
<accession>A0ABY3FE46</accession>
<proteinExistence type="predicted"/>
<name>A0ABY3FE46_9GAMM</name>
<evidence type="ECO:0000313" key="4">
    <source>
        <dbReference type="Proteomes" id="UP000317938"/>
    </source>
</evidence>
<dbReference type="PROSITE" id="PS50914">
    <property type="entry name" value="BON"/>
    <property type="match status" value="1"/>
</dbReference>
<reference evidence="3 4" key="1">
    <citation type="submission" date="2019-07" db="EMBL/GenBank/DDBJ databases">
        <title>Diversity of Bacteria from Kongsfjorden, Arctic.</title>
        <authorList>
            <person name="Yu Y."/>
        </authorList>
    </citation>
    <scope>NUCLEOTIDE SEQUENCE [LARGE SCALE GENOMIC DNA]</scope>
    <source>
        <strain evidence="3 4">SM1927</strain>
    </source>
</reference>
<dbReference type="RefSeq" id="WP_145237728.1">
    <property type="nucleotide sequence ID" value="NZ_VNFF01000008.1"/>
</dbReference>
<comment type="caution">
    <text evidence="3">The sequence shown here is derived from an EMBL/GenBank/DDBJ whole genome shotgun (WGS) entry which is preliminary data.</text>
</comment>
<dbReference type="EMBL" id="VNFF01000008">
    <property type="protein sequence ID" value="TVU83605.1"/>
    <property type="molecule type" value="Genomic_DNA"/>
</dbReference>
<dbReference type="PROSITE" id="PS51257">
    <property type="entry name" value="PROKAR_LIPOPROTEIN"/>
    <property type="match status" value="1"/>
</dbReference>
<dbReference type="Proteomes" id="UP000317938">
    <property type="component" value="Unassembled WGS sequence"/>
</dbReference>
<evidence type="ECO:0000256" key="1">
    <source>
        <dbReference type="SAM" id="SignalP"/>
    </source>
</evidence>